<dbReference type="PANTHER" id="PTHR47597:SF1">
    <property type="entry name" value="IS A MEMBER OF THE PF|00364 BIOTIN-REQUIRING ENZYMES FAMILY-RELATED"/>
    <property type="match status" value="1"/>
</dbReference>
<feature type="region of interest" description="Disordered" evidence="1">
    <location>
        <begin position="135"/>
        <end position="174"/>
    </location>
</feature>
<dbReference type="Proteomes" id="UP000077202">
    <property type="component" value="Unassembled WGS sequence"/>
</dbReference>
<evidence type="ECO:0000313" key="3">
    <source>
        <dbReference type="EMBL" id="OAE25224.1"/>
    </source>
</evidence>
<dbReference type="Pfam" id="PF00364">
    <property type="entry name" value="Biotin_lipoyl"/>
    <property type="match status" value="1"/>
</dbReference>
<dbReference type="InterPro" id="IPR053217">
    <property type="entry name" value="ACC_Biotin_Carrier"/>
</dbReference>
<organism evidence="3 4">
    <name type="scientific">Marchantia polymorpha subsp. ruderalis</name>
    <dbReference type="NCBI Taxonomy" id="1480154"/>
    <lineage>
        <taxon>Eukaryota</taxon>
        <taxon>Viridiplantae</taxon>
        <taxon>Streptophyta</taxon>
        <taxon>Embryophyta</taxon>
        <taxon>Marchantiophyta</taxon>
        <taxon>Marchantiopsida</taxon>
        <taxon>Marchantiidae</taxon>
        <taxon>Marchantiales</taxon>
        <taxon>Marchantiaceae</taxon>
        <taxon>Marchantia</taxon>
    </lineage>
</organism>
<reference evidence="3" key="1">
    <citation type="submission" date="2016-03" db="EMBL/GenBank/DDBJ databases">
        <title>Mechanisms controlling the formation of the plant cell surface in tip-growing cells are functionally conserved among land plants.</title>
        <authorList>
            <person name="Honkanen S."/>
            <person name="Jones V.A."/>
            <person name="Morieri G."/>
            <person name="Champion C."/>
            <person name="Hetherington A.J."/>
            <person name="Kelly S."/>
            <person name="Saint-Marcoux D."/>
            <person name="Proust H."/>
            <person name="Prescott H."/>
            <person name="Dolan L."/>
        </authorList>
    </citation>
    <scope>NUCLEOTIDE SEQUENCE [LARGE SCALE GENOMIC DNA]</scope>
    <source>
        <tissue evidence="3">Whole gametophyte</tissue>
    </source>
</reference>
<dbReference type="InterPro" id="IPR000089">
    <property type="entry name" value="Biotin_lipoyl"/>
</dbReference>
<dbReference type="Gene3D" id="2.40.50.100">
    <property type="match status" value="1"/>
</dbReference>
<gene>
    <name evidence="3" type="ORF">AXG93_2210s1080</name>
</gene>
<evidence type="ECO:0000256" key="1">
    <source>
        <dbReference type="SAM" id="MobiDB-lite"/>
    </source>
</evidence>
<feature type="compositionally biased region" description="Low complexity" evidence="1">
    <location>
        <begin position="161"/>
        <end position="174"/>
    </location>
</feature>
<dbReference type="PANTHER" id="PTHR47597">
    <property type="entry name" value="IS A MEMBER OF THE PF|00364 BIOTIN-REQUIRING ENZYMES FAMILY-RELATED"/>
    <property type="match status" value="1"/>
</dbReference>
<sequence>MASAATVVSCGSGLGLKQIHAFSTAQDVRSRSSARLVTVRSCPAHLKASFSPSRGASNEVSRINCVSPATDGLLLDVVPEPKEPQESSLPSPSTFEIQSLLMEVCDETSIAELELKVGEFKLHVRRDVGKLKGSAVPATAPALPPVPTKPMVDSRPPAPTAAPSSSPKSNNSITAMTGSFSKTASLFGLLEAAADEGLLFVTSPKVGVFRKGRTAKGKSSKPMVEEGLVIKSGQVVCYLEQLGTQQPVESEVSGEVVKVLWDDGEPVGYGDPLIAVRPSFPGIVSSRGTVMN</sequence>
<dbReference type="CDD" id="cd06850">
    <property type="entry name" value="biotinyl_domain"/>
    <property type="match status" value="1"/>
</dbReference>
<accession>A0A176VWN7</accession>
<protein>
    <recommendedName>
        <fullName evidence="2">Lipoyl-binding domain-containing protein</fullName>
    </recommendedName>
</protein>
<evidence type="ECO:0000313" key="4">
    <source>
        <dbReference type="Proteomes" id="UP000077202"/>
    </source>
</evidence>
<dbReference type="SUPFAM" id="SSF51230">
    <property type="entry name" value="Single hybrid motif"/>
    <property type="match status" value="1"/>
</dbReference>
<dbReference type="AlphaFoldDB" id="A0A176VWN7"/>
<comment type="caution">
    <text evidence="3">The sequence shown here is derived from an EMBL/GenBank/DDBJ whole genome shotgun (WGS) entry which is preliminary data.</text>
</comment>
<feature type="domain" description="Lipoyl-binding" evidence="2">
    <location>
        <begin position="202"/>
        <end position="275"/>
    </location>
</feature>
<dbReference type="InterPro" id="IPR011053">
    <property type="entry name" value="Single_hybrid_motif"/>
</dbReference>
<proteinExistence type="predicted"/>
<keyword evidence="4" id="KW-1185">Reference proteome</keyword>
<name>A0A176VWN7_MARPO</name>
<dbReference type="EMBL" id="LVLJ01002376">
    <property type="protein sequence ID" value="OAE25224.1"/>
    <property type="molecule type" value="Genomic_DNA"/>
</dbReference>
<evidence type="ECO:0000259" key="2">
    <source>
        <dbReference type="Pfam" id="PF00364"/>
    </source>
</evidence>